<dbReference type="AlphaFoldDB" id="A7SRU7"/>
<evidence type="ECO:0000313" key="6">
    <source>
        <dbReference type="Proteomes" id="UP000001593"/>
    </source>
</evidence>
<dbReference type="PROSITE" id="PS00018">
    <property type="entry name" value="EF_HAND_1"/>
    <property type="match status" value="4"/>
</dbReference>
<name>A7SRU7_NEMVE</name>
<feature type="domain" description="EF-hand" evidence="4">
    <location>
        <begin position="81"/>
        <end position="116"/>
    </location>
</feature>
<dbReference type="PhylomeDB" id="A7SRU7"/>
<dbReference type="InterPro" id="IPR002048">
    <property type="entry name" value="EF_hand_dom"/>
</dbReference>
<dbReference type="InterPro" id="IPR011992">
    <property type="entry name" value="EF-hand-dom_pair"/>
</dbReference>
<dbReference type="PANTHER" id="PTHR23048">
    <property type="entry name" value="MYOSIN LIGHT CHAIN 1, 3"/>
    <property type="match status" value="1"/>
</dbReference>
<evidence type="ECO:0000313" key="5">
    <source>
        <dbReference type="EMBL" id="EDO33580.1"/>
    </source>
</evidence>
<dbReference type="InterPro" id="IPR050230">
    <property type="entry name" value="CALM/Myosin/TropC-like"/>
</dbReference>
<keyword evidence="1" id="KW-0479">Metal-binding</keyword>
<dbReference type="GO" id="GO:0005509">
    <property type="term" value="F:calcium ion binding"/>
    <property type="evidence" value="ECO:0000318"/>
    <property type="project" value="GO_Central"/>
</dbReference>
<dbReference type="eggNOG" id="KOG0027">
    <property type="taxonomic scope" value="Eukaryota"/>
</dbReference>
<dbReference type="FunFam" id="1.10.238.10:FF:000251">
    <property type="entry name" value="Calmodulin-related protein 97A"/>
    <property type="match status" value="1"/>
</dbReference>
<dbReference type="InParanoid" id="A7SRU7"/>
<evidence type="ECO:0000256" key="1">
    <source>
        <dbReference type="ARBA" id="ARBA00022723"/>
    </source>
</evidence>
<evidence type="ECO:0000256" key="2">
    <source>
        <dbReference type="ARBA" id="ARBA00022737"/>
    </source>
</evidence>
<gene>
    <name evidence="5" type="ORF">NEMVEDRAFT_v1g216465</name>
</gene>
<feature type="domain" description="EF-hand" evidence="4">
    <location>
        <begin position="117"/>
        <end position="152"/>
    </location>
</feature>
<dbReference type="KEGG" id="nve:5504786"/>
<dbReference type="STRING" id="45351.A7SRU7"/>
<dbReference type="FunFam" id="1.10.238.10:FF:000181">
    <property type="entry name" value="CALML5 isoform 1"/>
    <property type="match status" value="1"/>
</dbReference>
<evidence type="ECO:0000256" key="3">
    <source>
        <dbReference type="ARBA" id="ARBA00022837"/>
    </source>
</evidence>
<dbReference type="Gene3D" id="1.10.238.10">
    <property type="entry name" value="EF-hand"/>
    <property type="match status" value="2"/>
</dbReference>
<dbReference type="Proteomes" id="UP000001593">
    <property type="component" value="Unassembled WGS sequence"/>
</dbReference>
<organism evidence="5 6">
    <name type="scientific">Nematostella vectensis</name>
    <name type="common">Starlet sea anemone</name>
    <dbReference type="NCBI Taxonomy" id="45351"/>
    <lineage>
        <taxon>Eukaryota</taxon>
        <taxon>Metazoa</taxon>
        <taxon>Cnidaria</taxon>
        <taxon>Anthozoa</taxon>
        <taxon>Hexacorallia</taxon>
        <taxon>Actiniaria</taxon>
        <taxon>Edwardsiidae</taxon>
        <taxon>Nematostella</taxon>
    </lineage>
</organism>
<dbReference type="GO" id="GO:0030234">
    <property type="term" value="F:enzyme regulator activity"/>
    <property type="evidence" value="ECO:0000318"/>
    <property type="project" value="GO_Central"/>
</dbReference>
<keyword evidence="6" id="KW-1185">Reference proteome</keyword>
<dbReference type="OMA" id="YEDELMA"/>
<feature type="domain" description="EF-hand" evidence="4">
    <location>
        <begin position="8"/>
        <end position="43"/>
    </location>
</feature>
<dbReference type="OrthoDB" id="26525at2759"/>
<keyword evidence="2" id="KW-0677">Repeat</keyword>
<feature type="domain" description="EF-hand" evidence="4">
    <location>
        <begin position="44"/>
        <end position="79"/>
    </location>
</feature>
<evidence type="ECO:0000259" key="4">
    <source>
        <dbReference type="PROSITE" id="PS50222"/>
    </source>
</evidence>
<sequence>MAADLTEEEIAEYKEAFSLFDKDGDGTVTTAELGTVMRNLGQNPTDEEIREMIKEVDEDGSGSIGFEEFLQLMSKKTKGKSYEDELMAAFQIFDKDGNGSITVTELKEVLDSLGEKLSEDEVGEMIKEADSDGDGTVNIEEFIKMMVAITGGK</sequence>
<dbReference type="GO" id="GO:0000226">
    <property type="term" value="P:microtubule cytoskeleton organization"/>
    <property type="evidence" value="ECO:0000318"/>
    <property type="project" value="GO_Central"/>
</dbReference>
<dbReference type="SUPFAM" id="SSF47473">
    <property type="entry name" value="EF-hand"/>
    <property type="match status" value="1"/>
</dbReference>
<reference evidence="5 6" key="1">
    <citation type="journal article" date="2007" name="Science">
        <title>Sea anemone genome reveals ancestral eumetazoan gene repertoire and genomic organization.</title>
        <authorList>
            <person name="Putnam N.H."/>
            <person name="Srivastava M."/>
            <person name="Hellsten U."/>
            <person name="Dirks B."/>
            <person name="Chapman J."/>
            <person name="Salamov A."/>
            <person name="Terry A."/>
            <person name="Shapiro H."/>
            <person name="Lindquist E."/>
            <person name="Kapitonov V.V."/>
            <person name="Jurka J."/>
            <person name="Genikhovich G."/>
            <person name="Grigoriev I.V."/>
            <person name="Lucas S.M."/>
            <person name="Steele R.E."/>
            <person name="Finnerty J.R."/>
            <person name="Technau U."/>
            <person name="Martindale M.Q."/>
            <person name="Rokhsar D.S."/>
        </authorList>
    </citation>
    <scope>NUCLEOTIDE SEQUENCE [LARGE SCALE GENOMIC DNA]</scope>
    <source>
        <strain evidence="6">CH2 X CH6</strain>
    </source>
</reference>
<dbReference type="PROSITE" id="PS50222">
    <property type="entry name" value="EF_HAND_2"/>
    <property type="match status" value="4"/>
</dbReference>
<dbReference type="GO" id="GO:0005737">
    <property type="term" value="C:cytoplasm"/>
    <property type="evidence" value="ECO:0000318"/>
    <property type="project" value="GO_Central"/>
</dbReference>
<dbReference type="HOGENOM" id="CLU_061288_2_0_1"/>
<proteinExistence type="predicted"/>
<dbReference type="SMART" id="SM00054">
    <property type="entry name" value="EFh"/>
    <property type="match status" value="4"/>
</dbReference>
<accession>A7SRU7</accession>
<keyword evidence="3" id="KW-0106">Calcium</keyword>
<dbReference type="Pfam" id="PF13499">
    <property type="entry name" value="EF-hand_7"/>
    <property type="match status" value="2"/>
</dbReference>
<dbReference type="EMBL" id="DS469767">
    <property type="protein sequence ID" value="EDO33580.1"/>
    <property type="molecule type" value="Genomic_DNA"/>
</dbReference>
<dbReference type="PANTHER" id="PTHR23048:SF0">
    <property type="entry name" value="CALMODULIN LIKE 3"/>
    <property type="match status" value="1"/>
</dbReference>
<protein>
    <recommendedName>
        <fullName evidence="4">EF-hand domain-containing protein</fullName>
    </recommendedName>
</protein>
<dbReference type="InterPro" id="IPR018247">
    <property type="entry name" value="EF_Hand_1_Ca_BS"/>
</dbReference>